<feature type="region of interest" description="Disordered" evidence="1">
    <location>
        <begin position="273"/>
        <end position="342"/>
    </location>
</feature>
<feature type="region of interest" description="Disordered" evidence="1">
    <location>
        <begin position="206"/>
        <end position="229"/>
    </location>
</feature>
<keyword evidence="2" id="KW-0472">Membrane</keyword>
<keyword evidence="2" id="KW-0812">Transmembrane</keyword>
<keyword evidence="3" id="KW-0732">Signal</keyword>
<feature type="chain" id="PRO_5026361045" description="Mid2 domain-containing protein" evidence="3">
    <location>
        <begin position="19"/>
        <end position="362"/>
    </location>
</feature>
<evidence type="ECO:0000313" key="4">
    <source>
        <dbReference type="EMBL" id="KAF2402631.1"/>
    </source>
</evidence>
<dbReference type="EMBL" id="ML996691">
    <property type="protein sequence ID" value="KAF2402631.1"/>
    <property type="molecule type" value="Genomic_DNA"/>
</dbReference>
<protein>
    <recommendedName>
        <fullName evidence="6">Mid2 domain-containing protein</fullName>
    </recommendedName>
</protein>
<evidence type="ECO:0000313" key="5">
    <source>
        <dbReference type="Proteomes" id="UP000799640"/>
    </source>
</evidence>
<gene>
    <name evidence="4" type="ORF">EJ06DRAFT_528727</name>
</gene>
<evidence type="ECO:0008006" key="6">
    <source>
        <dbReference type="Google" id="ProtNLM"/>
    </source>
</evidence>
<sequence length="362" mass="37937">MIATRLLSALSLAASAYGLAFPSPEPTNTTPNHHARLPADWSPAPTKAPVPAIELFRRDTALYDTCGWYSDSDPSDTRPSQAITCPVGTCVLMASSGSVPGMAGCCTSFGGRLNTVDCNYISTCYDAADYSAGRCTGACSSTNRVCSLALAPYCASWTWSDLGVKDYGCAPDSASTWTAMATTYNDLVTLTAIPIIINRAATSASGSLTTSTSSSSTTLPTSSSATPPNARRPAAIVMVIAITIIILLLYACAAGLIVVFCIRHKRAMRAWAAQPQPRPYTAAQRDNASQPGLEFYSGEGKDPRTQVHEMQGTAPPTPGHAFGGPGQPLPGPYPGYQYPKHVAEVPGEPVRPAHVAELDGGR</sequence>
<accession>A0A6G1I376</accession>
<dbReference type="AlphaFoldDB" id="A0A6G1I376"/>
<reference evidence="4" key="1">
    <citation type="journal article" date="2020" name="Stud. Mycol.">
        <title>101 Dothideomycetes genomes: a test case for predicting lifestyles and emergence of pathogens.</title>
        <authorList>
            <person name="Haridas S."/>
            <person name="Albert R."/>
            <person name="Binder M."/>
            <person name="Bloem J."/>
            <person name="Labutti K."/>
            <person name="Salamov A."/>
            <person name="Andreopoulos B."/>
            <person name="Baker S."/>
            <person name="Barry K."/>
            <person name="Bills G."/>
            <person name="Bluhm B."/>
            <person name="Cannon C."/>
            <person name="Castanera R."/>
            <person name="Culley D."/>
            <person name="Daum C."/>
            <person name="Ezra D."/>
            <person name="Gonzalez J."/>
            <person name="Henrissat B."/>
            <person name="Kuo A."/>
            <person name="Liang C."/>
            <person name="Lipzen A."/>
            <person name="Lutzoni F."/>
            <person name="Magnuson J."/>
            <person name="Mondo S."/>
            <person name="Nolan M."/>
            <person name="Ohm R."/>
            <person name="Pangilinan J."/>
            <person name="Park H.-J."/>
            <person name="Ramirez L."/>
            <person name="Alfaro M."/>
            <person name="Sun H."/>
            <person name="Tritt A."/>
            <person name="Yoshinaga Y."/>
            <person name="Zwiers L.-H."/>
            <person name="Turgeon B."/>
            <person name="Goodwin S."/>
            <person name="Spatafora J."/>
            <person name="Crous P."/>
            <person name="Grigoriev I."/>
        </authorList>
    </citation>
    <scope>NUCLEOTIDE SEQUENCE</scope>
    <source>
        <strain evidence="4">CBS 262.69</strain>
    </source>
</reference>
<evidence type="ECO:0000256" key="1">
    <source>
        <dbReference type="SAM" id="MobiDB-lite"/>
    </source>
</evidence>
<organism evidence="4 5">
    <name type="scientific">Trichodelitschia bisporula</name>
    <dbReference type="NCBI Taxonomy" id="703511"/>
    <lineage>
        <taxon>Eukaryota</taxon>
        <taxon>Fungi</taxon>
        <taxon>Dikarya</taxon>
        <taxon>Ascomycota</taxon>
        <taxon>Pezizomycotina</taxon>
        <taxon>Dothideomycetes</taxon>
        <taxon>Dothideomycetes incertae sedis</taxon>
        <taxon>Phaeotrichales</taxon>
        <taxon>Phaeotrichaceae</taxon>
        <taxon>Trichodelitschia</taxon>
    </lineage>
</organism>
<keyword evidence="2" id="KW-1133">Transmembrane helix</keyword>
<dbReference type="OrthoDB" id="5347452at2759"/>
<feature type="region of interest" description="Disordered" evidence="1">
    <location>
        <begin position="24"/>
        <end position="45"/>
    </location>
</feature>
<proteinExistence type="predicted"/>
<feature type="signal peptide" evidence="3">
    <location>
        <begin position="1"/>
        <end position="18"/>
    </location>
</feature>
<name>A0A6G1I376_9PEZI</name>
<feature type="transmembrane region" description="Helical" evidence="2">
    <location>
        <begin position="234"/>
        <end position="262"/>
    </location>
</feature>
<dbReference type="Proteomes" id="UP000799640">
    <property type="component" value="Unassembled WGS sequence"/>
</dbReference>
<keyword evidence="5" id="KW-1185">Reference proteome</keyword>
<evidence type="ECO:0000256" key="3">
    <source>
        <dbReference type="SAM" id="SignalP"/>
    </source>
</evidence>
<evidence type="ECO:0000256" key="2">
    <source>
        <dbReference type="SAM" id="Phobius"/>
    </source>
</evidence>